<dbReference type="PROSITE" id="PS50995">
    <property type="entry name" value="HTH_MARR_2"/>
    <property type="match status" value="1"/>
</dbReference>
<name>A0A540W3G5_9ACTN</name>
<dbReference type="InterPro" id="IPR036390">
    <property type="entry name" value="WH_DNA-bd_sf"/>
</dbReference>
<dbReference type="PRINTS" id="PR00033">
    <property type="entry name" value="HTHASNC"/>
</dbReference>
<dbReference type="InterPro" id="IPR011991">
    <property type="entry name" value="ArsR-like_HTH"/>
</dbReference>
<reference evidence="5 6" key="1">
    <citation type="submission" date="2019-06" db="EMBL/GenBank/DDBJ databases">
        <title>Description of Kitasatospora acidophila sp. nov. isolated from pine grove soil, and reclassification of Streptomyces novaecaesareae to Kitasatospora novaeceasareae comb. nov.</title>
        <authorList>
            <person name="Kim M.J."/>
        </authorList>
    </citation>
    <scope>NUCLEOTIDE SEQUENCE [LARGE SCALE GENOMIC DNA]</scope>
    <source>
        <strain evidence="5 6">MMS16-CNU292</strain>
    </source>
</reference>
<dbReference type="InterPro" id="IPR036388">
    <property type="entry name" value="WH-like_DNA-bd_sf"/>
</dbReference>
<keyword evidence="1" id="KW-0805">Transcription regulation</keyword>
<dbReference type="InterPro" id="IPR023187">
    <property type="entry name" value="Tscrpt_reg_MarR-type_CS"/>
</dbReference>
<dbReference type="PRINTS" id="PR00598">
    <property type="entry name" value="HTHMARR"/>
</dbReference>
<dbReference type="GO" id="GO:0043565">
    <property type="term" value="F:sequence-specific DNA binding"/>
    <property type="evidence" value="ECO:0007669"/>
    <property type="project" value="InterPro"/>
</dbReference>
<evidence type="ECO:0000256" key="1">
    <source>
        <dbReference type="ARBA" id="ARBA00023015"/>
    </source>
</evidence>
<keyword evidence="6" id="KW-1185">Reference proteome</keyword>
<dbReference type="AlphaFoldDB" id="A0A540W3G5"/>
<evidence type="ECO:0000259" key="4">
    <source>
        <dbReference type="PROSITE" id="PS50995"/>
    </source>
</evidence>
<evidence type="ECO:0000256" key="2">
    <source>
        <dbReference type="ARBA" id="ARBA00023125"/>
    </source>
</evidence>
<organism evidence="5 6">
    <name type="scientific">Kitasatospora acidiphila</name>
    <dbReference type="NCBI Taxonomy" id="2567942"/>
    <lineage>
        <taxon>Bacteria</taxon>
        <taxon>Bacillati</taxon>
        <taxon>Actinomycetota</taxon>
        <taxon>Actinomycetes</taxon>
        <taxon>Kitasatosporales</taxon>
        <taxon>Streptomycetaceae</taxon>
        <taxon>Kitasatospora</taxon>
    </lineage>
</organism>
<dbReference type="SMART" id="SM00347">
    <property type="entry name" value="HTH_MARR"/>
    <property type="match status" value="1"/>
</dbReference>
<evidence type="ECO:0000313" key="5">
    <source>
        <dbReference type="EMBL" id="TQF03487.1"/>
    </source>
</evidence>
<dbReference type="CDD" id="cd00090">
    <property type="entry name" value="HTH_ARSR"/>
    <property type="match status" value="1"/>
</dbReference>
<dbReference type="EMBL" id="VIGB01000003">
    <property type="protein sequence ID" value="TQF03487.1"/>
    <property type="molecule type" value="Genomic_DNA"/>
</dbReference>
<keyword evidence="3" id="KW-0804">Transcription</keyword>
<evidence type="ECO:0000313" key="6">
    <source>
        <dbReference type="Proteomes" id="UP000319103"/>
    </source>
</evidence>
<evidence type="ECO:0000256" key="3">
    <source>
        <dbReference type="ARBA" id="ARBA00023163"/>
    </source>
</evidence>
<dbReference type="SUPFAM" id="SSF46785">
    <property type="entry name" value="Winged helix' DNA-binding domain"/>
    <property type="match status" value="1"/>
</dbReference>
<dbReference type="PANTHER" id="PTHR42756">
    <property type="entry name" value="TRANSCRIPTIONAL REGULATOR, MARR"/>
    <property type="match status" value="1"/>
</dbReference>
<dbReference type="PROSITE" id="PS01117">
    <property type="entry name" value="HTH_MARR_1"/>
    <property type="match status" value="1"/>
</dbReference>
<dbReference type="RefSeq" id="WP_141634120.1">
    <property type="nucleotide sequence ID" value="NZ_VIGB01000003.1"/>
</dbReference>
<feature type="domain" description="HTH marR-type" evidence="4">
    <location>
        <begin position="10"/>
        <end position="142"/>
    </location>
</feature>
<accession>A0A540W3G5</accession>
<dbReference type="Proteomes" id="UP000319103">
    <property type="component" value="Unassembled WGS sequence"/>
</dbReference>
<dbReference type="GO" id="GO:0003700">
    <property type="term" value="F:DNA-binding transcription factor activity"/>
    <property type="evidence" value="ECO:0007669"/>
    <property type="project" value="InterPro"/>
</dbReference>
<proteinExistence type="predicted"/>
<dbReference type="PANTHER" id="PTHR42756:SF1">
    <property type="entry name" value="TRANSCRIPTIONAL REPRESSOR OF EMRAB OPERON"/>
    <property type="match status" value="1"/>
</dbReference>
<dbReference type="OrthoDB" id="5148120at2"/>
<keyword evidence="2" id="KW-0238">DNA-binding</keyword>
<dbReference type="Pfam" id="PF12802">
    <property type="entry name" value="MarR_2"/>
    <property type="match status" value="1"/>
</dbReference>
<dbReference type="Gene3D" id="1.10.10.10">
    <property type="entry name" value="Winged helix-like DNA-binding domain superfamily/Winged helix DNA-binding domain"/>
    <property type="match status" value="1"/>
</dbReference>
<dbReference type="InterPro" id="IPR000835">
    <property type="entry name" value="HTH_MarR-typ"/>
</dbReference>
<comment type="caution">
    <text evidence="5">The sequence shown here is derived from an EMBL/GenBank/DDBJ whole genome shotgun (WGS) entry which is preliminary data.</text>
</comment>
<protein>
    <submittedName>
        <fullName evidence="5">MarR family transcriptional regulator</fullName>
    </submittedName>
</protein>
<sequence>MTNPTGHEIAEALGLLLRRSTRAGLYAYLTDGLGEAVDDLTYPVLSGLARTGPCSAADLGREVGLDRTTVTRRADRLEQAGLLRRESDPGDRRATLLALTGAGDGIVQAARQRLAARIEDSLADWPPADARAFAHWLRRFVEEGPFTGTGDAAV</sequence>
<dbReference type="InterPro" id="IPR000485">
    <property type="entry name" value="AsnC-type_HTH_dom"/>
</dbReference>
<gene>
    <name evidence="5" type="ORF">E6W39_16175</name>
</gene>